<comment type="similarity">
    <text evidence="10 11">Belongs to the ABC transporter superfamily. ABCF family. Uup subfamily.</text>
</comment>
<gene>
    <name evidence="11" type="primary">uup</name>
    <name evidence="13" type="ORF">C8N29_10516</name>
</gene>
<evidence type="ECO:0000256" key="4">
    <source>
        <dbReference type="ARBA" id="ARBA00022763"/>
    </source>
</evidence>
<dbReference type="Gene3D" id="1.10.287.380">
    <property type="entry name" value="Valyl-tRNA synthetase, C-terminal domain"/>
    <property type="match status" value="1"/>
</dbReference>
<sequence length="636" mass="71140">MALLTLRAVSLSFGGPALLHQVEFSLERGERVCILGRNGEGKSSLLKLINEEHHPDSGEMSRQQGLIIANLAQEVPHSLTGDVFEIVAGGLGQAAQLLQQYHHLNLACQHGDTDACLALGDIQAEMDSQDCWSLQHKVEQVLSRMELDGNASLASLSGGRKRRVMLARALVQEPDILLLDEPTNHLDVNSIQWLENFLASYNGTVIFISHDRAFIDKVATRVVELDRGQLRSFTGSYSQYLAEKPQLLEAEAKQNALFDKKLAEEEVWIRQGIKARRTRNEGRVRALIELRKERAQRRERIGHAQVSIQEADKSGKVVFDIHRLVVKAGDKLLVNDFSSTVMRGDKIGLLGENGVGKTSLIRALLGESPAASGQVKVGTKLEVAYFDQLRNQLDEEKSVLENIAHGSDFLDINGERKHALSYLQDFLFSPQRARTPVKALSGGERNRVLLARLFSKPSNVLVMDEPTNDLDIETLELLEERLMNYQGTLLLISHDRAFLDNVVTSTWAFMGNAVVEEFIGGYHDWLRQTAQKTVHSATKPHVSAQKNSIATPIAEQNKEKATISKRKLSYNEQRELDALPQKIAALEQEQHALQTKLNDADFFIKQAQDALQASQRLADIEEELLLLLERWTELES</sequence>
<dbReference type="InterPro" id="IPR032524">
    <property type="entry name" value="ABC_tran_C"/>
</dbReference>
<evidence type="ECO:0000259" key="12">
    <source>
        <dbReference type="PROSITE" id="PS50893"/>
    </source>
</evidence>
<dbReference type="PROSITE" id="PS50893">
    <property type="entry name" value="ABC_TRANSPORTER_2"/>
    <property type="match status" value="2"/>
</dbReference>
<dbReference type="InterPro" id="IPR003593">
    <property type="entry name" value="AAA+_ATPase"/>
</dbReference>
<feature type="domain" description="ABC transporter" evidence="12">
    <location>
        <begin position="319"/>
        <end position="536"/>
    </location>
</feature>
<evidence type="ECO:0000256" key="5">
    <source>
        <dbReference type="ARBA" id="ARBA00022801"/>
    </source>
</evidence>
<keyword evidence="5 11" id="KW-0378">Hydrolase</keyword>
<dbReference type="InterPro" id="IPR037118">
    <property type="entry name" value="Val-tRNA_synth_C_sf"/>
</dbReference>
<dbReference type="Gene3D" id="3.40.50.300">
    <property type="entry name" value="P-loop containing nucleotide triphosphate hydrolases"/>
    <property type="match status" value="2"/>
</dbReference>
<dbReference type="SMART" id="SM00382">
    <property type="entry name" value="AAA"/>
    <property type="match status" value="2"/>
</dbReference>
<evidence type="ECO:0000313" key="14">
    <source>
        <dbReference type="Proteomes" id="UP000244223"/>
    </source>
</evidence>
<dbReference type="InterPro" id="IPR043686">
    <property type="entry name" value="Uup"/>
</dbReference>
<dbReference type="FunFam" id="3.40.50.300:FF:000309">
    <property type="entry name" value="ABC transporter ATP-binding protein"/>
    <property type="match status" value="1"/>
</dbReference>
<dbReference type="Proteomes" id="UP000244223">
    <property type="component" value="Unassembled WGS sequence"/>
</dbReference>
<dbReference type="HAMAP" id="MF_00848">
    <property type="entry name" value="Uup"/>
    <property type="match status" value="1"/>
</dbReference>
<evidence type="ECO:0000256" key="2">
    <source>
        <dbReference type="ARBA" id="ARBA00022737"/>
    </source>
</evidence>
<comment type="catalytic activity">
    <reaction evidence="9 11">
        <text>ATP + H2O = ADP + phosphate + H(+)</text>
        <dbReference type="Rhea" id="RHEA:13065"/>
        <dbReference type="ChEBI" id="CHEBI:15377"/>
        <dbReference type="ChEBI" id="CHEBI:15378"/>
        <dbReference type="ChEBI" id="CHEBI:30616"/>
        <dbReference type="ChEBI" id="CHEBI:43474"/>
        <dbReference type="ChEBI" id="CHEBI:456216"/>
    </reaction>
</comment>
<proteinExistence type="inferred from homology"/>
<dbReference type="OrthoDB" id="9760950at2"/>
<evidence type="ECO:0000256" key="3">
    <source>
        <dbReference type="ARBA" id="ARBA00022741"/>
    </source>
</evidence>
<dbReference type="PROSITE" id="PS00211">
    <property type="entry name" value="ABC_TRANSPORTER_1"/>
    <property type="match status" value="1"/>
</dbReference>
<dbReference type="SUPFAM" id="SSF52540">
    <property type="entry name" value="P-loop containing nucleoside triphosphate hydrolases"/>
    <property type="match status" value="2"/>
</dbReference>
<dbReference type="CDD" id="cd03221">
    <property type="entry name" value="ABCF_EF-3"/>
    <property type="match status" value="2"/>
</dbReference>
<keyword evidence="6 11" id="KW-0067">ATP-binding</keyword>
<name>A0A2T5J012_9GAMM</name>
<organism evidence="13 14">
    <name type="scientific">Agitococcus lubricus</name>
    <dbReference type="NCBI Taxonomy" id="1077255"/>
    <lineage>
        <taxon>Bacteria</taxon>
        <taxon>Pseudomonadati</taxon>
        <taxon>Pseudomonadota</taxon>
        <taxon>Gammaproteobacteria</taxon>
        <taxon>Moraxellales</taxon>
        <taxon>Moraxellaceae</taxon>
        <taxon>Agitococcus</taxon>
    </lineage>
</organism>
<dbReference type="Pfam" id="PF12848">
    <property type="entry name" value="ABC_tran_Xtn"/>
    <property type="match status" value="1"/>
</dbReference>
<keyword evidence="8 11" id="KW-0234">DNA repair</keyword>
<dbReference type="EMBL" id="QAON01000005">
    <property type="protein sequence ID" value="PTQ89693.1"/>
    <property type="molecule type" value="Genomic_DNA"/>
</dbReference>
<evidence type="ECO:0000256" key="1">
    <source>
        <dbReference type="ARBA" id="ARBA00022490"/>
    </source>
</evidence>
<dbReference type="Pfam" id="PF00005">
    <property type="entry name" value="ABC_tran"/>
    <property type="match status" value="2"/>
</dbReference>
<dbReference type="GO" id="GO:0043022">
    <property type="term" value="F:ribosome binding"/>
    <property type="evidence" value="ECO:0007669"/>
    <property type="project" value="UniProtKB-UniRule"/>
</dbReference>
<feature type="binding site" evidence="11">
    <location>
        <begin position="36"/>
        <end position="43"/>
    </location>
    <ligand>
        <name>ATP</name>
        <dbReference type="ChEBI" id="CHEBI:30616"/>
        <label>1</label>
    </ligand>
</feature>
<evidence type="ECO:0000256" key="10">
    <source>
        <dbReference type="ARBA" id="ARBA00061478"/>
    </source>
</evidence>
<reference evidence="13 14" key="1">
    <citation type="submission" date="2018-04" db="EMBL/GenBank/DDBJ databases">
        <title>Genomic Encyclopedia of Archaeal and Bacterial Type Strains, Phase II (KMG-II): from individual species to whole genera.</title>
        <authorList>
            <person name="Goeker M."/>
        </authorList>
    </citation>
    <scope>NUCLEOTIDE SEQUENCE [LARGE SCALE GENOMIC DNA]</scope>
    <source>
        <strain evidence="13 14">DSM 5822</strain>
    </source>
</reference>
<accession>A0A2T5J012</accession>
<dbReference type="AlphaFoldDB" id="A0A2T5J012"/>
<dbReference type="PANTHER" id="PTHR42855:SF1">
    <property type="entry name" value="ABC TRANSPORTER DOMAIN-CONTAINING PROTEIN"/>
    <property type="match status" value="1"/>
</dbReference>
<evidence type="ECO:0000256" key="7">
    <source>
        <dbReference type="ARBA" id="ARBA00023125"/>
    </source>
</evidence>
<dbReference type="RefSeq" id="WP_107865216.1">
    <property type="nucleotide sequence ID" value="NZ_QAON01000005.1"/>
</dbReference>
<keyword evidence="4 11" id="KW-0227">DNA damage</keyword>
<keyword evidence="3 11" id="KW-0547">Nucleotide-binding</keyword>
<evidence type="ECO:0000256" key="8">
    <source>
        <dbReference type="ARBA" id="ARBA00023204"/>
    </source>
</evidence>
<feature type="binding site" evidence="11">
    <location>
        <begin position="351"/>
        <end position="358"/>
    </location>
    <ligand>
        <name>ATP</name>
        <dbReference type="ChEBI" id="CHEBI:30616"/>
        <label>2</label>
    </ligand>
</feature>
<dbReference type="FunFam" id="3.40.50.300:FF:000011">
    <property type="entry name" value="Putative ABC transporter ATP-binding component"/>
    <property type="match status" value="1"/>
</dbReference>
<dbReference type="InterPro" id="IPR003439">
    <property type="entry name" value="ABC_transporter-like_ATP-bd"/>
</dbReference>
<evidence type="ECO:0000256" key="11">
    <source>
        <dbReference type="HAMAP-Rule" id="MF_00848"/>
    </source>
</evidence>
<dbReference type="InterPro" id="IPR032781">
    <property type="entry name" value="ABC_tran_Xtn"/>
</dbReference>
<comment type="function">
    <text evidence="11">Probably plays a role in ribosome assembly or function. May be involved in resolution of branched DNA intermediates that result from template switching in postreplication gaps. Binds DNA and has ATPase activity.</text>
</comment>
<keyword evidence="2 11" id="KW-0677">Repeat</keyword>
<dbReference type="InterPro" id="IPR051309">
    <property type="entry name" value="ABCF_ATPase"/>
</dbReference>
<protein>
    <recommendedName>
        <fullName evidence="11">ATP-binding protein Uup</fullName>
        <ecNumber evidence="11">3.6.1.-</ecNumber>
    </recommendedName>
</protein>
<evidence type="ECO:0000256" key="9">
    <source>
        <dbReference type="ARBA" id="ARBA00049360"/>
    </source>
</evidence>
<dbReference type="GO" id="GO:0005737">
    <property type="term" value="C:cytoplasm"/>
    <property type="evidence" value="ECO:0007669"/>
    <property type="project" value="UniProtKB-SubCell"/>
</dbReference>
<comment type="caution">
    <text evidence="13">The sequence shown here is derived from an EMBL/GenBank/DDBJ whole genome shotgun (WGS) entry which is preliminary data.</text>
</comment>
<dbReference type="PANTHER" id="PTHR42855">
    <property type="entry name" value="ABC TRANSPORTER ATP-BINDING SUBUNIT"/>
    <property type="match status" value="1"/>
</dbReference>
<evidence type="ECO:0000256" key="6">
    <source>
        <dbReference type="ARBA" id="ARBA00022840"/>
    </source>
</evidence>
<dbReference type="GO" id="GO:0006281">
    <property type="term" value="P:DNA repair"/>
    <property type="evidence" value="ECO:0007669"/>
    <property type="project" value="UniProtKB-KW"/>
</dbReference>
<dbReference type="InterPro" id="IPR017871">
    <property type="entry name" value="ABC_transporter-like_CS"/>
</dbReference>
<keyword evidence="7 11" id="KW-0238">DNA-binding</keyword>
<keyword evidence="14" id="KW-1185">Reference proteome</keyword>
<evidence type="ECO:0000313" key="13">
    <source>
        <dbReference type="EMBL" id="PTQ89693.1"/>
    </source>
</evidence>
<dbReference type="EC" id="3.6.1.-" evidence="11"/>
<dbReference type="InterPro" id="IPR027417">
    <property type="entry name" value="P-loop_NTPase"/>
</dbReference>
<keyword evidence="1 11" id="KW-0963">Cytoplasm</keyword>
<comment type="subcellular location">
    <subcellularLocation>
        <location evidence="11">Cytoplasm</location>
    </subcellularLocation>
    <text evidence="11">Associates with ribosomes.</text>
</comment>
<dbReference type="Pfam" id="PF16326">
    <property type="entry name" value="ABC_tran_CTD"/>
    <property type="match status" value="1"/>
</dbReference>
<dbReference type="GO" id="GO:0005524">
    <property type="term" value="F:ATP binding"/>
    <property type="evidence" value="ECO:0007669"/>
    <property type="project" value="UniProtKB-UniRule"/>
</dbReference>
<dbReference type="GO" id="GO:0016887">
    <property type="term" value="F:ATP hydrolysis activity"/>
    <property type="evidence" value="ECO:0007669"/>
    <property type="project" value="UniProtKB-UniRule"/>
</dbReference>
<feature type="domain" description="ABC transporter" evidence="12">
    <location>
        <begin position="4"/>
        <end position="252"/>
    </location>
</feature>
<dbReference type="GO" id="GO:0003677">
    <property type="term" value="F:DNA binding"/>
    <property type="evidence" value="ECO:0007669"/>
    <property type="project" value="UniProtKB-UniRule"/>
</dbReference>